<dbReference type="InterPro" id="IPR051089">
    <property type="entry name" value="prtT"/>
</dbReference>
<feature type="region of interest" description="Disordered" evidence="6">
    <location>
        <begin position="65"/>
        <end position="113"/>
    </location>
</feature>
<protein>
    <recommendedName>
        <fullName evidence="7">Zn(2)-C6 fungal-type domain-containing protein</fullName>
    </recommendedName>
</protein>
<dbReference type="GO" id="GO:0000981">
    <property type="term" value="F:DNA-binding transcription factor activity, RNA polymerase II-specific"/>
    <property type="evidence" value="ECO:0007669"/>
    <property type="project" value="InterPro"/>
</dbReference>
<dbReference type="SUPFAM" id="SSF57701">
    <property type="entry name" value="Zn2/Cys6 DNA-binding domain"/>
    <property type="match status" value="1"/>
</dbReference>
<dbReference type="CDD" id="cd00067">
    <property type="entry name" value="GAL4"/>
    <property type="match status" value="1"/>
</dbReference>
<gene>
    <name evidence="8" type="ORF">K491DRAFT_484823</name>
</gene>
<keyword evidence="4" id="KW-0804">Transcription</keyword>
<keyword evidence="3" id="KW-0238">DNA-binding</keyword>
<evidence type="ECO:0000256" key="3">
    <source>
        <dbReference type="ARBA" id="ARBA00023125"/>
    </source>
</evidence>
<dbReference type="PANTHER" id="PTHR31845:SF21">
    <property type="entry name" value="REGULATORY PROTEIN LEU3"/>
    <property type="match status" value="1"/>
</dbReference>
<dbReference type="GO" id="GO:0005634">
    <property type="term" value="C:nucleus"/>
    <property type="evidence" value="ECO:0007669"/>
    <property type="project" value="UniProtKB-SubCell"/>
</dbReference>
<reference evidence="8" key="1">
    <citation type="journal article" date="2020" name="Stud. Mycol.">
        <title>101 Dothideomycetes genomes: a test case for predicting lifestyles and emergence of pathogens.</title>
        <authorList>
            <person name="Haridas S."/>
            <person name="Albert R."/>
            <person name="Binder M."/>
            <person name="Bloem J."/>
            <person name="Labutti K."/>
            <person name="Salamov A."/>
            <person name="Andreopoulos B."/>
            <person name="Baker S."/>
            <person name="Barry K."/>
            <person name="Bills G."/>
            <person name="Bluhm B."/>
            <person name="Cannon C."/>
            <person name="Castanera R."/>
            <person name="Culley D."/>
            <person name="Daum C."/>
            <person name="Ezra D."/>
            <person name="Gonzalez J."/>
            <person name="Henrissat B."/>
            <person name="Kuo A."/>
            <person name="Liang C."/>
            <person name="Lipzen A."/>
            <person name="Lutzoni F."/>
            <person name="Magnuson J."/>
            <person name="Mondo S."/>
            <person name="Nolan M."/>
            <person name="Ohm R."/>
            <person name="Pangilinan J."/>
            <person name="Park H.-J."/>
            <person name="Ramirez L."/>
            <person name="Alfaro M."/>
            <person name="Sun H."/>
            <person name="Tritt A."/>
            <person name="Yoshinaga Y."/>
            <person name="Zwiers L.-H."/>
            <person name="Turgeon B."/>
            <person name="Goodwin S."/>
            <person name="Spatafora J."/>
            <person name="Crous P."/>
            <person name="Grigoriev I."/>
        </authorList>
    </citation>
    <scope>NUCLEOTIDE SEQUENCE</scope>
    <source>
        <strain evidence="8">CBS 122681</strain>
    </source>
</reference>
<dbReference type="OrthoDB" id="3163292at2759"/>
<evidence type="ECO:0000256" key="2">
    <source>
        <dbReference type="ARBA" id="ARBA00023015"/>
    </source>
</evidence>
<feature type="compositionally biased region" description="Polar residues" evidence="6">
    <location>
        <begin position="81"/>
        <end position="113"/>
    </location>
</feature>
<dbReference type="PROSITE" id="PS00463">
    <property type="entry name" value="ZN2_CY6_FUNGAL_1"/>
    <property type="match status" value="1"/>
</dbReference>
<evidence type="ECO:0000313" key="9">
    <source>
        <dbReference type="Proteomes" id="UP000799324"/>
    </source>
</evidence>
<dbReference type="GO" id="GO:0008270">
    <property type="term" value="F:zinc ion binding"/>
    <property type="evidence" value="ECO:0007669"/>
    <property type="project" value="InterPro"/>
</dbReference>
<evidence type="ECO:0000259" key="7">
    <source>
        <dbReference type="PROSITE" id="PS50048"/>
    </source>
</evidence>
<name>A0A6A6T4M4_9PLEO</name>
<dbReference type="InterPro" id="IPR001138">
    <property type="entry name" value="Zn2Cys6_DnaBD"/>
</dbReference>
<feature type="compositionally biased region" description="Basic and acidic residues" evidence="6">
    <location>
        <begin position="68"/>
        <end position="79"/>
    </location>
</feature>
<accession>A0A6A6T4M4</accession>
<dbReference type="AlphaFoldDB" id="A0A6A6T4M4"/>
<dbReference type="EMBL" id="MU004367">
    <property type="protein sequence ID" value="KAF2654247.1"/>
    <property type="molecule type" value="Genomic_DNA"/>
</dbReference>
<organism evidence="8 9">
    <name type="scientific">Lophiostoma macrostomum CBS 122681</name>
    <dbReference type="NCBI Taxonomy" id="1314788"/>
    <lineage>
        <taxon>Eukaryota</taxon>
        <taxon>Fungi</taxon>
        <taxon>Dikarya</taxon>
        <taxon>Ascomycota</taxon>
        <taxon>Pezizomycotina</taxon>
        <taxon>Dothideomycetes</taxon>
        <taxon>Pleosporomycetidae</taxon>
        <taxon>Pleosporales</taxon>
        <taxon>Lophiostomataceae</taxon>
        <taxon>Lophiostoma</taxon>
    </lineage>
</organism>
<evidence type="ECO:0000313" key="8">
    <source>
        <dbReference type="EMBL" id="KAF2654247.1"/>
    </source>
</evidence>
<evidence type="ECO:0000256" key="6">
    <source>
        <dbReference type="SAM" id="MobiDB-lite"/>
    </source>
</evidence>
<evidence type="ECO:0000256" key="4">
    <source>
        <dbReference type="ARBA" id="ARBA00023163"/>
    </source>
</evidence>
<keyword evidence="2" id="KW-0805">Transcription regulation</keyword>
<comment type="subcellular location">
    <subcellularLocation>
        <location evidence="1">Nucleus</location>
    </subcellularLocation>
</comment>
<dbReference type="SMART" id="SM00066">
    <property type="entry name" value="GAL4"/>
    <property type="match status" value="1"/>
</dbReference>
<sequence length="146" mass="16470">MYHLTEDSMTAGSIGRSITRPVKTCTECKQVKLRCDSKVKFPAPCSRCQARRLHCIVDSQFRRTPARKRVEEMQRELEALKSQQSDSKASRTTESPSMPEASLTSSENTAESSDTPLFDWAIVDTENFELGSVILEKATTLDIYQM</sequence>
<proteinExistence type="predicted"/>
<keyword evidence="5" id="KW-0539">Nucleus</keyword>
<evidence type="ECO:0000256" key="1">
    <source>
        <dbReference type="ARBA" id="ARBA00004123"/>
    </source>
</evidence>
<dbReference type="Pfam" id="PF00172">
    <property type="entry name" value="Zn_clus"/>
    <property type="match status" value="1"/>
</dbReference>
<dbReference type="GO" id="GO:0000976">
    <property type="term" value="F:transcription cis-regulatory region binding"/>
    <property type="evidence" value="ECO:0007669"/>
    <property type="project" value="TreeGrafter"/>
</dbReference>
<dbReference type="PROSITE" id="PS50048">
    <property type="entry name" value="ZN2_CY6_FUNGAL_2"/>
    <property type="match status" value="1"/>
</dbReference>
<dbReference type="Gene3D" id="4.10.240.10">
    <property type="entry name" value="Zn(2)-C6 fungal-type DNA-binding domain"/>
    <property type="match status" value="1"/>
</dbReference>
<feature type="domain" description="Zn(2)-C6 fungal-type" evidence="7">
    <location>
        <begin position="24"/>
        <end position="57"/>
    </location>
</feature>
<keyword evidence="9" id="KW-1185">Reference proteome</keyword>
<dbReference type="Proteomes" id="UP000799324">
    <property type="component" value="Unassembled WGS sequence"/>
</dbReference>
<dbReference type="InterPro" id="IPR036864">
    <property type="entry name" value="Zn2-C6_fun-type_DNA-bd_sf"/>
</dbReference>
<evidence type="ECO:0000256" key="5">
    <source>
        <dbReference type="ARBA" id="ARBA00023242"/>
    </source>
</evidence>
<dbReference type="PANTHER" id="PTHR31845">
    <property type="entry name" value="FINGER DOMAIN PROTEIN, PUTATIVE-RELATED"/>
    <property type="match status" value="1"/>
</dbReference>